<dbReference type="EMBL" id="CP000964">
    <property type="protein sequence ID" value="ACI11026.1"/>
    <property type="molecule type" value="Genomic_DNA"/>
</dbReference>
<dbReference type="BioCyc" id="KPNE507522:GI0B-105-MONOMER"/>
<proteinExistence type="predicted"/>
<evidence type="ECO:0000313" key="1">
    <source>
        <dbReference type="EMBL" id="ACI11026.1"/>
    </source>
</evidence>
<dbReference type="AlphaFoldDB" id="B5XTF4"/>
<gene>
    <name evidence="1" type="ordered locus">KPK_0105</name>
</gene>
<reference evidence="1 2" key="1">
    <citation type="journal article" date="2008" name="PLoS Genet.">
        <title>Complete genome sequence of the N2-fixing broad host range endophyte Klebsiella pneumoniae 342 and virulence predictions verified in mice.</title>
        <authorList>
            <person name="Fouts D.E."/>
            <person name="Tyler H.L."/>
            <person name="DeBoy R.T."/>
            <person name="Daugherty S."/>
            <person name="Ren Q."/>
            <person name="Badger J.H."/>
            <person name="Durkin A.S."/>
            <person name="Huot H."/>
            <person name="Shrivastava S."/>
            <person name="Kothari S."/>
            <person name="Dodson R.J."/>
            <person name="Mohamoud Y."/>
            <person name="Khouri H."/>
            <person name="Roesch L.F."/>
            <person name="Krogfelt K.A."/>
            <person name="Struve C."/>
            <person name="Triplett E.W."/>
            <person name="Methe B.A."/>
        </authorList>
    </citation>
    <scope>NUCLEOTIDE SEQUENCE [LARGE SCALE GENOMIC DNA]</scope>
    <source>
        <strain evidence="1 2">342</strain>
    </source>
</reference>
<evidence type="ECO:0000313" key="2">
    <source>
        <dbReference type="Proteomes" id="UP000001734"/>
    </source>
</evidence>
<organism evidence="1 2">
    <name type="scientific">Klebsiella variicola (strain 342)</name>
    <name type="common">Klebsiella pneumoniae</name>
    <dbReference type="NCBI Taxonomy" id="507522"/>
    <lineage>
        <taxon>Bacteria</taxon>
        <taxon>Pseudomonadati</taxon>
        <taxon>Pseudomonadota</taxon>
        <taxon>Gammaproteobacteria</taxon>
        <taxon>Enterobacterales</taxon>
        <taxon>Enterobacteriaceae</taxon>
        <taxon>Klebsiella/Raoultella group</taxon>
        <taxon>Klebsiella</taxon>
        <taxon>Klebsiella pneumoniae complex</taxon>
    </lineage>
</organism>
<accession>B5XTF4</accession>
<protein>
    <submittedName>
        <fullName evidence="1">Uncharacterized protein</fullName>
    </submittedName>
</protein>
<dbReference type="Proteomes" id="UP000001734">
    <property type="component" value="Chromosome"/>
</dbReference>
<name>B5XTF4_KLEV3</name>
<sequence length="58" mass="6771">MKYLDGDCFEGHSHNLFHAITKLSERYASVVGKNKTFCISDFTSMTLLSYMWLIIWGY</sequence>
<dbReference type="KEGG" id="kpe:KPK_0105"/>
<dbReference type="HOGENOM" id="CLU_2973455_0_0_6"/>